<dbReference type="AlphaFoldDB" id="A0A6C2U382"/>
<accession>A0A6C2U382</accession>
<dbReference type="PANTHER" id="PTHR11839">
    <property type="entry name" value="UDP/ADP-SUGAR PYROPHOSPHATASE"/>
    <property type="match status" value="1"/>
</dbReference>
<dbReference type="SUPFAM" id="SSF55811">
    <property type="entry name" value="Nudix"/>
    <property type="match status" value="1"/>
</dbReference>
<dbReference type="InterPro" id="IPR000086">
    <property type="entry name" value="NUDIX_hydrolase_dom"/>
</dbReference>
<evidence type="ECO:0000256" key="1">
    <source>
        <dbReference type="ARBA" id="ARBA00000847"/>
    </source>
</evidence>
<organism evidence="9 10">
    <name type="scientific">Pontiella desulfatans</name>
    <dbReference type="NCBI Taxonomy" id="2750659"/>
    <lineage>
        <taxon>Bacteria</taxon>
        <taxon>Pseudomonadati</taxon>
        <taxon>Kiritimatiellota</taxon>
        <taxon>Kiritimatiellia</taxon>
        <taxon>Kiritimatiellales</taxon>
        <taxon>Pontiellaceae</taxon>
        <taxon>Pontiella</taxon>
    </lineage>
</organism>
<dbReference type="Pfam" id="PF00293">
    <property type="entry name" value="NUDIX"/>
    <property type="match status" value="1"/>
</dbReference>
<evidence type="ECO:0000256" key="5">
    <source>
        <dbReference type="ARBA" id="ARBA00022801"/>
    </source>
</evidence>
<evidence type="ECO:0000256" key="2">
    <source>
        <dbReference type="ARBA" id="ARBA00001946"/>
    </source>
</evidence>
<dbReference type="PANTHER" id="PTHR11839:SF18">
    <property type="entry name" value="NUDIX HYDROLASE DOMAIN-CONTAINING PROTEIN"/>
    <property type="match status" value="1"/>
</dbReference>
<feature type="domain" description="Nudix hydrolase" evidence="8">
    <location>
        <begin position="38"/>
        <end position="167"/>
    </location>
</feature>
<dbReference type="InterPro" id="IPR015797">
    <property type="entry name" value="NUDIX_hydrolase-like_dom_sf"/>
</dbReference>
<comment type="cofactor">
    <cofactor evidence="2">
        <name>Mg(2+)</name>
        <dbReference type="ChEBI" id="CHEBI:18420"/>
    </cofactor>
</comment>
<reference evidence="9 10" key="1">
    <citation type="submission" date="2019-04" db="EMBL/GenBank/DDBJ databases">
        <authorList>
            <person name="Van Vliet M D."/>
        </authorList>
    </citation>
    <scope>NUCLEOTIDE SEQUENCE [LARGE SCALE GENOMIC DNA]</scope>
    <source>
        <strain evidence="9 10">F1</strain>
    </source>
</reference>
<gene>
    <name evidence="9" type="primary">act</name>
    <name evidence="9" type="ORF">PDESU_02884</name>
</gene>
<evidence type="ECO:0000256" key="3">
    <source>
        <dbReference type="ARBA" id="ARBA00007275"/>
    </source>
</evidence>
<dbReference type="GO" id="GO:0006753">
    <property type="term" value="P:nucleoside phosphate metabolic process"/>
    <property type="evidence" value="ECO:0007669"/>
    <property type="project" value="TreeGrafter"/>
</dbReference>
<dbReference type="GO" id="GO:0019693">
    <property type="term" value="P:ribose phosphate metabolic process"/>
    <property type="evidence" value="ECO:0007669"/>
    <property type="project" value="TreeGrafter"/>
</dbReference>
<evidence type="ECO:0000256" key="4">
    <source>
        <dbReference type="ARBA" id="ARBA00016377"/>
    </source>
</evidence>
<keyword evidence="5" id="KW-0378">Hydrolase</keyword>
<evidence type="ECO:0000259" key="8">
    <source>
        <dbReference type="PROSITE" id="PS51462"/>
    </source>
</evidence>
<comment type="catalytic activity">
    <reaction evidence="1">
        <text>GDP-alpha-D-mannose + H2O = alpha-D-mannose 1-phosphate + GMP + 2 H(+)</text>
        <dbReference type="Rhea" id="RHEA:27978"/>
        <dbReference type="ChEBI" id="CHEBI:15377"/>
        <dbReference type="ChEBI" id="CHEBI:15378"/>
        <dbReference type="ChEBI" id="CHEBI:57527"/>
        <dbReference type="ChEBI" id="CHEBI:58115"/>
        <dbReference type="ChEBI" id="CHEBI:58409"/>
    </reaction>
</comment>
<keyword evidence="10" id="KW-1185">Reference proteome</keyword>
<dbReference type="GO" id="GO:0005829">
    <property type="term" value="C:cytosol"/>
    <property type="evidence" value="ECO:0007669"/>
    <property type="project" value="TreeGrafter"/>
</dbReference>
<sequence length="176" mass="19722">MHEKTISKKTVYEGRILNVDVLEVELEDGRTSIREIVQHGVAVAIVPQLPDGRFVFIRQFRKAMERICFEVVAGNCDPGEAEEVSAARELQEETGYSSESLELLGPIYPSVGYCTERIDIYFAKLSPGQGATAFDEDERIETVILSEAEMDEMIRTNQIADAKTLAAWMLYKAKKG</sequence>
<dbReference type="EMBL" id="CAAHFG010000001">
    <property type="protein sequence ID" value="VGO14325.1"/>
    <property type="molecule type" value="Genomic_DNA"/>
</dbReference>
<evidence type="ECO:0000313" key="10">
    <source>
        <dbReference type="Proteomes" id="UP000366872"/>
    </source>
</evidence>
<dbReference type="PROSITE" id="PS51462">
    <property type="entry name" value="NUDIX"/>
    <property type="match status" value="1"/>
</dbReference>
<evidence type="ECO:0000313" key="9">
    <source>
        <dbReference type="EMBL" id="VGO14325.1"/>
    </source>
</evidence>
<dbReference type="Proteomes" id="UP000366872">
    <property type="component" value="Unassembled WGS sequence"/>
</dbReference>
<dbReference type="RefSeq" id="WP_136079818.1">
    <property type="nucleotide sequence ID" value="NZ_CAAHFG010000001.1"/>
</dbReference>
<proteinExistence type="inferred from homology"/>
<protein>
    <recommendedName>
        <fullName evidence="4">GDP-mannose pyrophosphatase</fullName>
    </recommendedName>
    <alternativeName>
        <fullName evidence="6">GDP-mannose hydrolase</fullName>
    </alternativeName>
    <alternativeName>
        <fullName evidence="7">GDPMK</fullName>
    </alternativeName>
</protein>
<evidence type="ECO:0000256" key="6">
    <source>
        <dbReference type="ARBA" id="ARBA00032162"/>
    </source>
</evidence>
<comment type="similarity">
    <text evidence="3">Belongs to the Nudix hydrolase family. NudK subfamily.</text>
</comment>
<name>A0A6C2U382_PONDE</name>
<dbReference type="CDD" id="cd03424">
    <property type="entry name" value="NUDIX_ADPRase_Nudt5_UGPPase_Nudt14"/>
    <property type="match status" value="1"/>
</dbReference>
<dbReference type="Gene3D" id="3.90.79.10">
    <property type="entry name" value="Nucleoside Triphosphate Pyrophosphohydrolase"/>
    <property type="match status" value="1"/>
</dbReference>
<dbReference type="GO" id="GO:0016787">
    <property type="term" value="F:hydrolase activity"/>
    <property type="evidence" value="ECO:0007669"/>
    <property type="project" value="UniProtKB-KW"/>
</dbReference>
<evidence type="ECO:0000256" key="7">
    <source>
        <dbReference type="ARBA" id="ARBA00032272"/>
    </source>
</evidence>